<protein>
    <submittedName>
        <fullName evidence="2">Uncharacterized protein</fullName>
    </submittedName>
</protein>
<keyword evidence="3" id="KW-1185">Reference proteome</keyword>
<gene>
    <name evidence="2" type="ORF">NPIL_461311</name>
</gene>
<evidence type="ECO:0000313" key="2">
    <source>
        <dbReference type="EMBL" id="GFU05805.1"/>
    </source>
</evidence>
<sequence>MTQAVSIPEIQTLVNNLTTSDQCLHADSKVEEYLNLIPQISFLNQEGENEYSTCLYTIQEEVRSKFNSFKYEEIKAETEKYKSLMNTWGLPDAGRSQAFQLQSRRKNNTPSKASQAKKQKKKQIRKPLTAKTDSKL</sequence>
<name>A0A8X6UCW1_NEPPI</name>
<proteinExistence type="predicted"/>
<dbReference type="Proteomes" id="UP000887013">
    <property type="component" value="Unassembled WGS sequence"/>
</dbReference>
<comment type="caution">
    <text evidence="2">The sequence shown here is derived from an EMBL/GenBank/DDBJ whole genome shotgun (WGS) entry which is preliminary data.</text>
</comment>
<organism evidence="2 3">
    <name type="scientific">Nephila pilipes</name>
    <name type="common">Giant wood spider</name>
    <name type="synonym">Nephila maculata</name>
    <dbReference type="NCBI Taxonomy" id="299642"/>
    <lineage>
        <taxon>Eukaryota</taxon>
        <taxon>Metazoa</taxon>
        <taxon>Ecdysozoa</taxon>
        <taxon>Arthropoda</taxon>
        <taxon>Chelicerata</taxon>
        <taxon>Arachnida</taxon>
        <taxon>Araneae</taxon>
        <taxon>Araneomorphae</taxon>
        <taxon>Entelegynae</taxon>
        <taxon>Araneoidea</taxon>
        <taxon>Nephilidae</taxon>
        <taxon>Nephila</taxon>
    </lineage>
</organism>
<feature type="region of interest" description="Disordered" evidence="1">
    <location>
        <begin position="96"/>
        <end position="136"/>
    </location>
</feature>
<evidence type="ECO:0000313" key="3">
    <source>
        <dbReference type="Proteomes" id="UP000887013"/>
    </source>
</evidence>
<reference evidence="2" key="1">
    <citation type="submission" date="2020-08" db="EMBL/GenBank/DDBJ databases">
        <title>Multicomponent nature underlies the extraordinary mechanical properties of spider dragline silk.</title>
        <authorList>
            <person name="Kono N."/>
            <person name="Nakamura H."/>
            <person name="Mori M."/>
            <person name="Yoshida Y."/>
            <person name="Ohtoshi R."/>
            <person name="Malay A.D."/>
            <person name="Moran D.A.P."/>
            <person name="Tomita M."/>
            <person name="Numata K."/>
            <person name="Arakawa K."/>
        </authorList>
    </citation>
    <scope>NUCLEOTIDE SEQUENCE</scope>
</reference>
<accession>A0A8X6UCW1</accession>
<evidence type="ECO:0000256" key="1">
    <source>
        <dbReference type="SAM" id="MobiDB-lite"/>
    </source>
</evidence>
<feature type="compositionally biased region" description="Basic residues" evidence="1">
    <location>
        <begin position="115"/>
        <end position="125"/>
    </location>
</feature>
<dbReference type="EMBL" id="BMAW01123992">
    <property type="protein sequence ID" value="GFU05805.1"/>
    <property type="molecule type" value="Genomic_DNA"/>
</dbReference>
<dbReference type="AlphaFoldDB" id="A0A8X6UCW1"/>